<reference evidence="5" key="1">
    <citation type="submission" date="2016-10" db="EMBL/GenBank/DDBJ databases">
        <authorList>
            <person name="Varghese N."/>
        </authorList>
    </citation>
    <scope>NUCLEOTIDE SEQUENCE [LARGE SCALE GENOMIC DNA]</scope>
    <source>
        <strain evidence="5">GAS106B</strain>
    </source>
</reference>
<accession>A0A1H1A4S7</accession>
<evidence type="ECO:0000313" key="4">
    <source>
        <dbReference type="EMBL" id="SDQ34642.1"/>
    </source>
</evidence>
<dbReference type="GO" id="GO:0071281">
    <property type="term" value="P:cellular response to iron ion"/>
    <property type="evidence" value="ECO:0007669"/>
    <property type="project" value="TreeGrafter"/>
</dbReference>
<gene>
    <name evidence="4" type="ORF">SAMN05443245_1019</name>
</gene>
<dbReference type="InterPro" id="IPR050902">
    <property type="entry name" value="ABC_Transporter_SBP"/>
</dbReference>
<dbReference type="PANTHER" id="PTHR30535">
    <property type="entry name" value="VITAMIN B12-BINDING PROTEIN"/>
    <property type="match status" value="1"/>
</dbReference>
<evidence type="ECO:0000256" key="1">
    <source>
        <dbReference type="ARBA" id="ARBA00022729"/>
    </source>
</evidence>
<sequence>MNQPNRLSAPLKHIAFAASACLLALQAHAAITVTDDTGATVTLPAAAQRVISLAPHVTELLYAAGGGAKMVGAVSYSDYPPEAKLLPRVGDNKALDLERIIALKPDLIVVWRHGNAQRQLDRLRGLHIPLFFSEPHRLDDVAVSLTKLGQLLGTSSTADAAATAYRQNIARLRAQYANRPPVSVFYQVWDKPLMTLNGEHMISDVIALCGGRNVFAALQPLAPTVSTEAVLAANPEAIVTAAQGATQPDTMLPQLGTWRAWPGLTAVANNNLFAIDGDLINRPAPRIAQGAQQLCDDLEIARSHRKPAQ</sequence>
<dbReference type="OrthoDB" id="6495095at2"/>
<dbReference type="RefSeq" id="WP_074763303.1">
    <property type="nucleotide sequence ID" value="NZ_FNKP01000001.1"/>
</dbReference>
<dbReference type="Pfam" id="PF01497">
    <property type="entry name" value="Peripla_BP_2"/>
    <property type="match status" value="1"/>
</dbReference>
<dbReference type="CDD" id="cd01144">
    <property type="entry name" value="BtuF"/>
    <property type="match status" value="1"/>
</dbReference>
<dbReference type="InterPro" id="IPR054828">
    <property type="entry name" value="Vit_B12_bind_prot"/>
</dbReference>
<evidence type="ECO:0000259" key="3">
    <source>
        <dbReference type="PROSITE" id="PS50983"/>
    </source>
</evidence>
<feature type="signal peptide" evidence="2">
    <location>
        <begin position="1"/>
        <end position="29"/>
    </location>
</feature>
<dbReference type="AlphaFoldDB" id="A0A1H1A4S7"/>
<proteinExistence type="predicted"/>
<dbReference type="NCBIfam" id="NF038402">
    <property type="entry name" value="TroA_like"/>
    <property type="match status" value="1"/>
</dbReference>
<keyword evidence="1 2" id="KW-0732">Signal</keyword>
<evidence type="ECO:0000256" key="2">
    <source>
        <dbReference type="SAM" id="SignalP"/>
    </source>
</evidence>
<dbReference type="EMBL" id="FNKP01000001">
    <property type="protein sequence ID" value="SDQ34642.1"/>
    <property type="molecule type" value="Genomic_DNA"/>
</dbReference>
<evidence type="ECO:0000313" key="5">
    <source>
        <dbReference type="Proteomes" id="UP000183487"/>
    </source>
</evidence>
<dbReference type="Proteomes" id="UP000183487">
    <property type="component" value="Unassembled WGS sequence"/>
</dbReference>
<feature type="domain" description="Fe/B12 periplasmic-binding" evidence="3">
    <location>
        <begin position="49"/>
        <end position="302"/>
    </location>
</feature>
<dbReference type="PROSITE" id="PS50983">
    <property type="entry name" value="FE_B12_PBP"/>
    <property type="match status" value="1"/>
</dbReference>
<protein>
    <submittedName>
        <fullName evidence="4">Iron complex transport system substrate-binding protein</fullName>
    </submittedName>
</protein>
<organism evidence="4 5">
    <name type="scientific">Paraburkholderia fungorum</name>
    <dbReference type="NCBI Taxonomy" id="134537"/>
    <lineage>
        <taxon>Bacteria</taxon>
        <taxon>Pseudomonadati</taxon>
        <taxon>Pseudomonadota</taxon>
        <taxon>Betaproteobacteria</taxon>
        <taxon>Burkholderiales</taxon>
        <taxon>Burkholderiaceae</taxon>
        <taxon>Paraburkholderia</taxon>
    </lineage>
</organism>
<feature type="chain" id="PRO_5010227165" evidence="2">
    <location>
        <begin position="30"/>
        <end position="309"/>
    </location>
</feature>
<dbReference type="SUPFAM" id="SSF53807">
    <property type="entry name" value="Helical backbone' metal receptor"/>
    <property type="match status" value="1"/>
</dbReference>
<dbReference type="Gene3D" id="3.40.50.1980">
    <property type="entry name" value="Nitrogenase molybdenum iron protein domain"/>
    <property type="match status" value="2"/>
</dbReference>
<dbReference type="PANTHER" id="PTHR30535:SF34">
    <property type="entry name" value="MOLYBDATE-BINDING PROTEIN MOLA"/>
    <property type="match status" value="1"/>
</dbReference>
<dbReference type="InterPro" id="IPR002491">
    <property type="entry name" value="ABC_transptr_periplasmic_BD"/>
</dbReference>
<keyword evidence="5" id="KW-1185">Reference proteome</keyword>
<name>A0A1H1A4S7_9BURK</name>